<keyword evidence="8" id="KW-0677">Repeat</keyword>
<dbReference type="NCBIfam" id="TIGR01253">
    <property type="entry name" value="thiP"/>
    <property type="match status" value="1"/>
</dbReference>
<evidence type="ECO:0000256" key="8">
    <source>
        <dbReference type="ARBA" id="ARBA00022737"/>
    </source>
</evidence>
<proteinExistence type="inferred from homology"/>
<dbReference type="Pfam" id="PF00528">
    <property type="entry name" value="BPD_transp_1"/>
    <property type="match status" value="1"/>
</dbReference>
<feature type="transmembrane region" description="Helical" evidence="11">
    <location>
        <begin position="501"/>
        <end position="519"/>
    </location>
</feature>
<feature type="transmembrane region" description="Helical" evidence="11">
    <location>
        <begin position="190"/>
        <end position="213"/>
    </location>
</feature>
<dbReference type="InterPro" id="IPR005947">
    <property type="entry name" value="ThiP_ABC_transpt"/>
</dbReference>
<name>A0A1C4CI52_9GAMM</name>
<dbReference type="OrthoDB" id="7066776at2"/>
<keyword evidence="14" id="KW-1185">Reference proteome</keyword>
<feature type="transmembrane region" description="Helical" evidence="11">
    <location>
        <begin position="393"/>
        <end position="413"/>
    </location>
</feature>
<comment type="subcellular location">
    <subcellularLocation>
        <location evidence="1">Cell inner membrane</location>
        <topology evidence="1">Multi-pass membrane protein</topology>
    </subcellularLocation>
    <subcellularLocation>
        <location evidence="11">Cell membrane</location>
        <topology evidence="11">Multi-pass membrane protein</topology>
    </subcellularLocation>
</comment>
<comment type="subunit">
    <text evidence="2">The complex is composed of two ATP-binding proteins (ThiQ), two transmembrane proteins (ThiP) and a solute-binding protein (ThiB).</text>
</comment>
<dbReference type="PROSITE" id="PS50928">
    <property type="entry name" value="ABC_TM1"/>
    <property type="match status" value="2"/>
</dbReference>
<dbReference type="PANTHER" id="PTHR30183:SF9">
    <property type="entry name" value="THIAMINE TRANSPORT SYSTEM PERMEASE PROTEIN THIP"/>
    <property type="match status" value="1"/>
</dbReference>
<dbReference type="GO" id="GO:0015888">
    <property type="term" value="P:thiamine transport"/>
    <property type="evidence" value="ECO:0007669"/>
    <property type="project" value="InterPro"/>
</dbReference>
<evidence type="ECO:0000256" key="10">
    <source>
        <dbReference type="ARBA" id="ARBA00023136"/>
    </source>
</evidence>
<keyword evidence="5" id="KW-1003">Cell membrane</keyword>
<dbReference type="EMBL" id="FMAQ01000009">
    <property type="protein sequence ID" value="SCC18801.1"/>
    <property type="molecule type" value="Genomic_DNA"/>
</dbReference>
<evidence type="ECO:0000256" key="9">
    <source>
        <dbReference type="ARBA" id="ARBA00022989"/>
    </source>
</evidence>
<keyword evidence="10 11" id="KW-0472">Membrane</keyword>
<dbReference type="SUPFAM" id="SSF161098">
    <property type="entry name" value="MetI-like"/>
    <property type="match status" value="2"/>
</dbReference>
<evidence type="ECO:0000256" key="1">
    <source>
        <dbReference type="ARBA" id="ARBA00004429"/>
    </source>
</evidence>
<feature type="domain" description="ABC transmembrane type-1" evidence="12">
    <location>
        <begin position="50"/>
        <end position="252"/>
    </location>
</feature>
<organism evidence="13 14">
    <name type="scientific">Gilliamella bombicola</name>
    <dbReference type="NCBI Taxonomy" id="1798182"/>
    <lineage>
        <taxon>Bacteria</taxon>
        <taxon>Pseudomonadati</taxon>
        <taxon>Pseudomonadota</taxon>
        <taxon>Gammaproteobacteria</taxon>
        <taxon>Orbales</taxon>
        <taxon>Orbaceae</taxon>
        <taxon>Gilliamella</taxon>
    </lineage>
</organism>
<feature type="transmembrane region" description="Helical" evidence="11">
    <location>
        <begin position="272"/>
        <end position="304"/>
    </location>
</feature>
<evidence type="ECO:0000313" key="13">
    <source>
        <dbReference type="EMBL" id="SCC18801.1"/>
    </source>
</evidence>
<feature type="transmembrane region" description="Helical" evidence="11">
    <location>
        <begin position="324"/>
        <end position="345"/>
    </location>
</feature>
<feature type="transmembrane region" description="Helical" evidence="11">
    <location>
        <begin position="114"/>
        <end position="133"/>
    </location>
</feature>
<evidence type="ECO:0000256" key="4">
    <source>
        <dbReference type="ARBA" id="ARBA00022448"/>
    </source>
</evidence>
<dbReference type="PANTHER" id="PTHR30183">
    <property type="entry name" value="MOLYBDENUM TRANSPORT SYSTEM PERMEASE PROTEIN MODB"/>
    <property type="match status" value="1"/>
</dbReference>
<evidence type="ECO:0000256" key="6">
    <source>
        <dbReference type="ARBA" id="ARBA00022519"/>
    </source>
</evidence>
<dbReference type="GO" id="GO:0022857">
    <property type="term" value="F:transmembrane transporter activity"/>
    <property type="evidence" value="ECO:0007669"/>
    <property type="project" value="InterPro"/>
</dbReference>
<evidence type="ECO:0000256" key="7">
    <source>
        <dbReference type="ARBA" id="ARBA00022692"/>
    </source>
</evidence>
<accession>A0A1C4CI52</accession>
<evidence type="ECO:0000256" key="11">
    <source>
        <dbReference type="RuleBase" id="RU363032"/>
    </source>
</evidence>
<dbReference type="CDD" id="cd06261">
    <property type="entry name" value="TM_PBP2"/>
    <property type="match status" value="1"/>
</dbReference>
<feature type="transmembrane region" description="Helical" evidence="11">
    <location>
        <begin position="233"/>
        <end position="251"/>
    </location>
</feature>
<evidence type="ECO:0000256" key="3">
    <source>
        <dbReference type="ARBA" id="ARBA00016947"/>
    </source>
</evidence>
<dbReference type="InterPro" id="IPR035906">
    <property type="entry name" value="MetI-like_sf"/>
</dbReference>
<gene>
    <name evidence="13" type="ORF">GA0061081_10920</name>
</gene>
<dbReference type="Proteomes" id="UP000199670">
    <property type="component" value="Unassembled WGS sequence"/>
</dbReference>
<keyword evidence="9 11" id="KW-1133">Transmembrane helix</keyword>
<keyword evidence="7 11" id="KW-0812">Transmembrane</keyword>
<keyword evidence="6" id="KW-0997">Cell inner membrane</keyword>
<reference evidence="14" key="1">
    <citation type="submission" date="2016-08" db="EMBL/GenBank/DDBJ databases">
        <authorList>
            <person name="Varghese N."/>
            <person name="Submissions Spin"/>
        </authorList>
    </citation>
    <scope>NUCLEOTIDE SEQUENCE [LARGE SCALE GENOMIC DNA]</scope>
    <source>
        <strain evidence="14">R-53248</strain>
    </source>
</reference>
<feature type="transmembrane region" description="Helical" evidence="11">
    <location>
        <begin position="85"/>
        <end position="108"/>
    </location>
</feature>
<sequence>MLKLRTLLPGFSAASFILIVLGTALCALCLVAIKSNNLTVYFDSYLMHLIWITVFQATLSTLLSILSAIVMAKALSMVNFWGKRLLLRIMPITFILPTLVVVTGLLSVYGKHGLLAGVFNCLGLPFITSIYGLKGILLAHVFLNFPYACCLFYQTLNNVPVAHKQLATQLNFSSFTYFKLVEWPLLRRQLFPMASLIFMLCFSSFAIVLTLGGGPKYSTIEVAIYQSIREFDLIQAVFLACLQLVCCVSFMRLMQKTNYNKRLSVNYVRQNYCVPVSFHLVLLSMLIIVIGGLFIVLPIITIIIEGIYFFKWSFLTAAFQHAVMFSVLIALGSAMIAMLLALLLLYTNSRLLINQHTQWSNRLMLVGSLILIIPSMALASGLFLLLFPYAYSSVFVCGLIMLCNGLMALPFVLKNLAAPMYDVTARYWQLTQSLNIDGLLHFYLIEYKALKKLIIQSFAFSAILSLGDFGIIALFGGQSVITLPYYLYEQISHYYYQESTVTAALLLILSFSLLVVIDYDRTESH</sequence>
<feature type="transmembrane region" description="Helical" evidence="11">
    <location>
        <begin position="7"/>
        <end position="33"/>
    </location>
</feature>
<dbReference type="Gene3D" id="1.10.3720.10">
    <property type="entry name" value="MetI-like"/>
    <property type="match status" value="2"/>
</dbReference>
<evidence type="ECO:0000256" key="5">
    <source>
        <dbReference type="ARBA" id="ARBA00022475"/>
    </source>
</evidence>
<comment type="similarity">
    <text evidence="11">Belongs to the binding-protein-dependent transport system permease family.</text>
</comment>
<protein>
    <recommendedName>
        <fullName evidence="3">Thiamine transport system permease protein ThiP</fullName>
    </recommendedName>
</protein>
<keyword evidence="4 11" id="KW-0813">Transport</keyword>
<dbReference type="InterPro" id="IPR000515">
    <property type="entry name" value="MetI-like"/>
</dbReference>
<dbReference type="RefSeq" id="WP_091349435.1">
    <property type="nucleotide sequence ID" value="NZ_FMAQ01000009.1"/>
</dbReference>
<feature type="transmembrane region" description="Helical" evidence="11">
    <location>
        <begin position="45"/>
        <end position="73"/>
    </location>
</feature>
<evidence type="ECO:0000313" key="14">
    <source>
        <dbReference type="Proteomes" id="UP000199670"/>
    </source>
</evidence>
<feature type="domain" description="ABC transmembrane type-1" evidence="12">
    <location>
        <begin position="323"/>
        <end position="517"/>
    </location>
</feature>
<feature type="transmembrane region" description="Helical" evidence="11">
    <location>
        <begin position="365"/>
        <end position="387"/>
    </location>
</feature>
<dbReference type="AlphaFoldDB" id="A0A1C4CI52"/>
<dbReference type="STRING" id="1798182.GA0061081_10920"/>
<evidence type="ECO:0000259" key="12">
    <source>
        <dbReference type="PROSITE" id="PS50928"/>
    </source>
</evidence>
<feature type="transmembrane region" description="Helical" evidence="11">
    <location>
        <begin position="458"/>
        <end position="481"/>
    </location>
</feature>
<dbReference type="GO" id="GO:0005886">
    <property type="term" value="C:plasma membrane"/>
    <property type="evidence" value="ECO:0007669"/>
    <property type="project" value="UniProtKB-SubCell"/>
</dbReference>
<evidence type="ECO:0000256" key="2">
    <source>
        <dbReference type="ARBA" id="ARBA00011650"/>
    </source>
</evidence>